<dbReference type="Ensembl" id="ENSMSIT00000032307.1">
    <property type="protein sequence ID" value="ENSMSIP00000025605.1"/>
    <property type="gene ID" value="ENSMSIG00000021627.1"/>
</dbReference>
<keyword evidence="3" id="KW-1280">Immunoglobulin</keyword>
<proteinExistence type="predicted"/>
<dbReference type="InterPro" id="IPR013106">
    <property type="entry name" value="Ig_V-set"/>
</dbReference>
<dbReference type="Proteomes" id="UP000694415">
    <property type="component" value="Unplaced"/>
</dbReference>
<evidence type="ECO:0000256" key="3">
    <source>
        <dbReference type="ARBA" id="ARBA00043265"/>
    </source>
</evidence>
<reference evidence="6" key="2">
    <citation type="submission" date="2025-09" db="UniProtKB">
        <authorList>
            <consortium name="Ensembl"/>
        </authorList>
    </citation>
    <scope>IDENTIFICATION</scope>
</reference>
<dbReference type="InterPro" id="IPR013783">
    <property type="entry name" value="Ig-like_fold"/>
</dbReference>
<dbReference type="PANTHER" id="PTHR23266">
    <property type="entry name" value="IMMUNOGLOBULIN HEAVY CHAIN"/>
    <property type="match status" value="1"/>
</dbReference>
<feature type="signal peptide" evidence="4">
    <location>
        <begin position="1"/>
        <end position="18"/>
    </location>
</feature>
<evidence type="ECO:0000313" key="6">
    <source>
        <dbReference type="Ensembl" id="ENSMSIP00000025605.1"/>
    </source>
</evidence>
<dbReference type="InterPro" id="IPR007110">
    <property type="entry name" value="Ig-like_dom"/>
</dbReference>
<sequence length="147" mass="16840">MYFRLSSVFLVLILKVQCEVKLVESEGGLVQPGSSMKLSCTASGFTFSDYYMAWVRQVPEKGLEWVATINYDGSSTYYLDSLKSRFIISRDNAKNILYLQMNNLKSEDTAMYYCARDTVSEYYCELKHKPPAEHSEPAEGDEKHTEI</sequence>
<name>A0A8C6N076_MUSSI</name>
<dbReference type="CDD" id="cd04981">
    <property type="entry name" value="IgV_H"/>
    <property type="match status" value="1"/>
</dbReference>
<evidence type="ECO:0000256" key="2">
    <source>
        <dbReference type="ARBA" id="ARBA00023130"/>
    </source>
</evidence>
<dbReference type="GeneTree" id="ENSGT01050000244936"/>
<accession>A0A8C6N076</accession>
<keyword evidence="4" id="KW-0732">Signal</keyword>
<dbReference type="GO" id="GO:0005576">
    <property type="term" value="C:extracellular region"/>
    <property type="evidence" value="ECO:0007669"/>
    <property type="project" value="UniProtKB-ARBA"/>
</dbReference>
<dbReference type="AlphaFoldDB" id="A0A8C6N076"/>
<dbReference type="InterPro" id="IPR050199">
    <property type="entry name" value="IgHV"/>
</dbReference>
<evidence type="ECO:0000259" key="5">
    <source>
        <dbReference type="PROSITE" id="PS50835"/>
    </source>
</evidence>
<evidence type="ECO:0000256" key="4">
    <source>
        <dbReference type="SAM" id="SignalP"/>
    </source>
</evidence>
<dbReference type="Pfam" id="PF07686">
    <property type="entry name" value="V-set"/>
    <property type="match status" value="1"/>
</dbReference>
<dbReference type="SUPFAM" id="SSF48726">
    <property type="entry name" value="Immunoglobulin"/>
    <property type="match status" value="1"/>
</dbReference>
<evidence type="ECO:0000313" key="7">
    <source>
        <dbReference type="Proteomes" id="UP000694415"/>
    </source>
</evidence>
<dbReference type="GO" id="GO:0002250">
    <property type="term" value="P:adaptive immune response"/>
    <property type="evidence" value="ECO:0007669"/>
    <property type="project" value="UniProtKB-KW"/>
</dbReference>
<dbReference type="FunFam" id="2.60.40.10:FF:001423">
    <property type="entry name" value="Ig heavy chain V region 5-84"/>
    <property type="match status" value="1"/>
</dbReference>
<dbReference type="PROSITE" id="PS50835">
    <property type="entry name" value="IG_LIKE"/>
    <property type="match status" value="1"/>
</dbReference>
<evidence type="ECO:0000256" key="1">
    <source>
        <dbReference type="ARBA" id="ARBA00022859"/>
    </source>
</evidence>
<dbReference type="GO" id="GO:0019814">
    <property type="term" value="C:immunoglobulin complex"/>
    <property type="evidence" value="ECO:0007669"/>
    <property type="project" value="UniProtKB-KW"/>
</dbReference>
<organism evidence="6 7">
    <name type="scientific">Mus spicilegus</name>
    <name type="common">Mound-building mouse</name>
    <dbReference type="NCBI Taxonomy" id="10103"/>
    <lineage>
        <taxon>Eukaryota</taxon>
        <taxon>Metazoa</taxon>
        <taxon>Chordata</taxon>
        <taxon>Craniata</taxon>
        <taxon>Vertebrata</taxon>
        <taxon>Euteleostomi</taxon>
        <taxon>Mammalia</taxon>
        <taxon>Eutheria</taxon>
        <taxon>Euarchontoglires</taxon>
        <taxon>Glires</taxon>
        <taxon>Rodentia</taxon>
        <taxon>Myomorpha</taxon>
        <taxon>Muroidea</taxon>
        <taxon>Muridae</taxon>
        <taxon>Murinae</taxon>
        <taxon>Mus</taxon>
        <taxon>Mus</taxon>
    </lineage>
</organism>
<dbReference type="SMART" id="SM00406">
    <property type="entry name" value="IGv"/>
    <property type="match status" value="1"/>
</dbReference>
<feature type="domain" description="Ig-like" evidence="5">
    <location>
        <begin position="30"/>
        <end position="114"/>
    </location>
</feature>
<dbReference type="Gene3D" id="2.60.40.10">
    <property type="entry name" value="Immunoglobulins"/>
    <property type="match status" value="1"/>
</dbReference>
<protein>
    <recommendedName>
        <fullName evidence="5">Ig-like domain-containing protein</fullName>
    </recommendedName>
</protein>
<keyword evidence="1" id="KW-0391">Immunity</keyword>
<reference evidence="6" key="1">
    <citation type="submission" date="2025-08" db="UniProtKB">
        <authorList>
            <consortium name="Ensembl"/>
        </authorList>
    </citation>
    <scope>IDENTIFICATION</scope>
</reference>
<keyword evidence="7" id="KW-1185">Reference proteome</keyword>
<dbReference type="InterPro" id="IPR003599">
    <property type="entry name" value="Ig_sub"/>
</dbReference>
<keyword evidence="2" id="KW-1064">Adaptive immunity</keyword>
<dbReference type="InterPro" id="IPR036179">
    <property type="entry name" value="Ig-like_dom_sf"/>
</dbReference>
<dbReference type="SMART" id="SM00409">
    <property type="entry name" value="IG"/>
    <property type="match status" value="1"/>
</dbReference>
<feature type="chain" id="PRO_5034270382" description="Ig-like domain-containing protein" evidence="4">
    <location>
        <begin position="19"/>
        <end position="147"/>
    </location>
</feature>